<accession>A0A2N0B8D6</accession>
<name>A0A2N0B8D6_9LEPT</name>
<reference evidence="2 4" key="2">
    <citation type="journal article" date="2018" name="Microb. Genom.">
        <title>Deciphering the unexplored Leptospira diversity from soils uncovers genomic evolution to virulence.</title>
        <authorList>
            <person name="Thibeaux R."/>
            <person name="Iraola G."/>
            <person name="Ferres I."/>
            <person name="Bierque E."/>
            <person name="Girault D."/>
            <person name="Soupe-Gilbert M.E."/>
            <person name="Picardeau M."/>
            <person name="Goarant C."/>
        </authorList>
    </citation>
    <scope>NUCLEOTIDE SEQUENCE [LARGE SCALE GENOMIC DNA]</scope>
    <source>
        <strain evidence="2 4">ATI7-C-A5</strain>
    </source>
</reference>
<accession>A0A2N0BMS8</accession>
<evidence type="ECO:0000313" key="3">
    <source>
        <dbReference type="EMBL" id="PJZ92814.1"/>
    </source>
</evidence>
<dbReference type="OrthoDB" id="344523at2"/>
<reference evidence="3" key="1">
    <citation type="submission" date="2017-07" db="EMBL/GenBank/DDBJ databases">
        <title>Leptospira spp. isolated from tropical soils.</title>
        <authorList>
            <person name="Thibeaux R."/>
            <person name="Iraola G."/>
            <person name="Ferres I."/>
            <person name="Bierque E."/>
            <person name="Girault D."/>
            <person name="Soupe-Gilbert M.-E."/>
            <person name="Picardeau M."/>
            <person name="Goarant C."/>
        </authorList>
    </citation>
    <scope>NUCLEOTIDE SEQUENCE [LARGE SCALE GENOMIC DNA]</scope>
    <source>
        <strain evidence="3">ATI7-C-A5</strain>
    </source>
</reference>
<sequence>MKNILKLIDENGGLEKLKNRGLRVKNNGYMDLVIEYIGVGPQNKDAISVLYSYVQNGDLIRDPEVCFELIEEDSLKMDPFLFLQDGFRGRYDEVYPLNEDDSIESVSLELQKDIQSFCIQWDKNLKDQKFFDSNYVRIEEI</sequence>
<organism evidence="3">
    <name type="scientific">Leptospira ellisii</name>
    <dbReference type="NCBI Taxonomy" id="2023197"/>
    <lineage>
        <taxon>Bacteria</taxon>
        <taxon>Pseudomonadati</taxon>
        <taxon>Spirochaetota</taxon>
        <taxon>Spirochaetia</taxon>
        <taxon>Leptospirales</taxon>
        <taxon>Leptospiraceae</taxon>
        <taxon>Leptospira</taxon>
    </lineage>
</organism>
<reference evidence="2" key="3">
    <citation type="submission" date="2023-10" db="EMBL/GenBank/DDBJ databases">
        <authorList>
            <person name="Picardeau M."/>
            <person name="Thibeaux R."/>
        </authorList>
    </citation>
    <scope>NUCLEOTIDE SEQUENCE</scope>
    <source>
        <strain evidence="2">ATI7-C-A5</strain>
    </source>
</reference>
<evidence type="ECO:0000313" key="4">
    <source>
        <dbReference type="Proteomes" id="UP000232122"/>
    </source>
</evidence>
<dbReference type="RefSeq" id="WP_100746372.1">
    <property type="nucleotide sequence ID" value="NZ_NPEF02000026.1"/>
</dbReference>
<dbReference type="InterPro" id="IPR054203">
    <property type="entry name" value="DUF6908"/>
</dbReference>
<proteinExistence type="predicted"/>
<gene>
    <name evidence="2" type="ORF">CH379_018035</name>
    <name evidence="3" type="ORF">CH379_11190</name>
</gene>
<dbReference type="EMBL" id="NPEF01000103">
    <property type="protein sequence ID" value="PJZ92814.1"/>
    <property type="molecule type" value="Genomic_DNA"/>
</dbReference>
<feature type="domain" description="DUF6908" evidence="1">
    <location>
        <begin position="2"/>
        <end position="131"/>
    </location>
</feature>
<dbReference type="Proteomes" id="UP000232122">
    <property type="component" value="Unassembled WGS sequence"/>
</dbReference>
<protein>
    <recommendedName>
        <fullName evidence="1">DUF6908 domain-containing protein</fullName>
    </recommendedName>
</protein>
<dbReference type="Pfam" id="PF21849">
    <property type="entry name" value="DUF6908"/>
    <property type="match status" value="1"/>
</dbReference>
<comment type="caution">
    <text evidence="3">The sequence shown here is derived from an EMBL/GenBank/DDBJ whole genome shotgun (WGS) entry which is preliminary data.</text>
</comment>
<dbReference type="EMBL" id="NPEF02000026">
    <property type="protein sequence ID" value="MDV6237536.1"/>
    <property type="molecule type" value="Genomic_DNA"/>
</dbReference>
<evidence type="ECO:0000313" key="2">
    <source>
        <dbReference type="EMBL" id="MDV6237536.1"/>
    </source>
</evidence>
<dbReference type="AlphaFoldDB" id="A0A2N0B8D6"/>
<keyword evidence="4" id="KW-1185">Reference proteome</keyword>
<evidence type="ECO:0000259" key="1">
    <source>
        <dbReference type="Pfam" id="PF21849"/>
    </source>
</evidence>